<keyword evidence="6" id="KW-0965">Cell junction</keyword>
<dbReference type="GO" id="GO:0005243">
    <property type="term" value="F:gap junction channel activity"/>
    <property type="evidence" value="ECO:0007669"/>
    <property type="project" value="TreeGrafter"/>
</dbReference>
<dbReference type="Proteomes" id="UP001152622">
    <property type="component" value="Chromosome 6"/>
</dbReference>
<comment type="caution">
    <text evidence="12">The sequence shown here is derived from an EMBL/GenBank/DDBJ whole genome shotgun (WGS) entry which is preliminary data.</text>
</comment>
<evidence type="ECO:0000256" key="9">
    <source>
        <dbReference type="SAM" id="Phobius"/>
    </source>
</evidence>
<keyword evidence="13" id="KW-1185">Reference proteome</keyword>
<name>A0A9Q1FD88_SYNKA</name>
<dbReference type="PROSITE" id="PS00407">
    <property type="entry name" value="CONNEXINS_1"/>
    <property type="match status" value="1"/>
</dbReference>
<keyword evidence="8 9" id="KW-0472">Membrane</keyword>
<dbReference type="InterPro" id="IPR000500">
    <property type="entry name" value="Connexin"/>
</dbReference>
<dbReference type="InterPro" id="IPR019570">
    <property type="entry name" value="Connexin_CCC"/>
</dbReference>
<dbReference type="InterPro" id="IPR013092">
    <property type="entry name" value="Connexin_N"/>
</dbReference>
<dbReference type="SMART" id="SM00037">
    <property type="entry name" value="CNX"/>
    <property type="match status" value="1"/>
</dbReference>
<evidence type="ECO:0000256" key="4">
    <source>
        <dbReference type="ARBA" id="ARBA00022692"/>
    </source>
</evidence>
<feature type="transmembrane region" description="Helical" evidence="9">
    <location>
        <begin position="36"/>
        <end position="56"/>
    </location>
</feature>
<keyword evidence="4 9" id="KW-0812">Transmembrane</keyword>
<dbReference type="Pfam" id="PF00029">
    <property type="entry name" value="Connexin"/>
    <property type="match status" value="1"/>
</dbReference>
<dbReference type="PANTHER" id="PTHR11984:SF26">
    <property type="entry name" value="GAP JUNCTION BETA-7 PROTEIN"/>
    <property type="match status" value="1"/>
</dbReference>
<dbReference type="PRINTS" id="PR00206">
    <property type="entry name" value="CONNEXIN"/>
</dbReference>
<evidence type="ECO:0000256" key="1">
    <source>
        <dbReference type="ARBA" id="ARBA00004610"/>
    </source>
</evidence>
<proteinExistence type="predicted"/>
<keyword evidence="7 9" id="KW-1133">Transmembrane helix</keyword>
<evidence type="ECO:0008006" key="14">
    <source>
        <dbReference type="Google" id="ProtNLM"/>
    </source>
</evidence>
<evidence type="ECO:0000256" key="8">
    <source>
        <dbReference type="ARBA" id="ARBA00023136"/>
    </source>
</evidence>
<dbReference type="PANTHER" id="PTHR11984">
    <property type="entry name" value="CONNEXIN"/>
    <property type="match status" value="1"/>
</dbReference>
<accession>A0A9Q1FD88</accession>
<dbReference type="InterPro" id="IPR017990">
    <property type="entry name" value="Connexin_CS"/>
</dbReference>
<dbReference type="AlphaFoldDB" id="A0A9Q1FD88"/>
<protein>
    <recommendedName>
        <fullName evidence="14">Connexin 28.8</fullName>
    </recommendedName>
</protein>
<dbReference type="InterPro" id="IPR038359">
    <property type="entry name" value="Connexin_N_sf"/>
</dbReference>
<feature type="domain" description="Connexin cysteine-rich" evidence="11">
    <location>
        <begin position="151"/>
        <end position="218"/>
    </location>
</feature>
<keyword evidence="3" id="KW-1003">Cell membrane</keyword>
<feature type="transmembrane region" description="Helical" evidence="9">
    <location>
        <begin position="196"/>
        <end position="220"/>
    </location>
</feature>
<dbReference type="GO" id="GO:0005922">
    <property type="term" value="C:connexin complex"/>
    <property type="evidence" value="ECO:0007669"/>
    <property type="project" value="InterPro"/>
</dbReference>
<feature type="transmembrane region" description="Helical" evidence="9">
    <location>
        <begin position="94"/>
        <end position="114"/>
    </location>
</feature>
<reference evidence="12" key="1">
    <citation type="journal article" date="2023" name="Science">
        <title>Genome structures resolve the early diversification of teleost fishes.</title>
        <authorList>
            <person name="Parey E."/>
            <person name="Louis A."/>
            <person name="Montfort J."/>
            <person name="Bouchez O."/>
            <person name="Roques C."/>
            <person name="Iampietro C."/>
            <person name="Lluch J."/>
            <person name="Castinel A."/>
            <person name="Donnadieu C."/>
            <person name="Desvignes T."/>
            <person name="Floi Bucao C."/>
            <person name="Jouanno E."/>
            <person name="Wen M."/>
            <person name="Mejri S."/>
            <person name="Dirks R."/>
            <person name="Jansen H."/>
            <person name="Henkel C."/>
            <person name="Chen W.J."/>
            <person name="Zahm M."/>
            <person name="Cabau C."/>
            <person name="Klopp C."/>
            <person name="Thompson A.W."/>
            <person name="Robinson-Rechavi M."/>
            <person name="Braasch I."/>
            <person name="Lecointre G."/>
            <person name="Bobe J."/>
            <person name="Postlethwait J.H."/>
            <person name="Berthelot C."/>
            <person name="Roest Crollius H."/>
            <person name="Guiguen Y."/>
        </authorList>
    </citation>
    <scope>NUCLEOTIDE SEQUENCE</scope>
    <source>
        <strain evidence="12">WJC10195</strain>
    </source>
</reference>
<evidence type="ECO:0000259" key="11">
    <source>
        <dbReference type="SMART" id="SM01089"/>
    </source>
</evidence>
<evidence type="ECO:0000256" key="6">
    <source>
        <dbReference type="ARBA" id="ARBA00022949"/>
    </source>
</evidence>
<evidence type="ECO:0000313" key="13">
    <source>
        <dbReference type="Proteomes" id="UP001152622"/>
    </source>
</evidence>
<feature type="transmembrane region" description="Helical" evidence="9">
    <location>
        <begin position="135"/>
        <end position="163"/>
    </location>
</feature>
<feature type="domain" description="Connexin N-terminal" evidence="10">
    <location>
        <begin position="59"/>
        <end position="92"/>
    </location>
</feature>
<evidence type="ECO:0000256" key="5">
    <source>
        <dbReference type="ARBA" id="ARBA00022868"/>
    </source>
</evidence>
<keyword evidence="5" id="KW-0303">Gap junction</keyword>
<evidence type="ECO:0000259" key="10">
    <source>
        <dbReference type="SMART" id="SM00037"/>
    </source>
</evidence>
<organism evidence="12 13">
    <name type="scientific">Synaphobranchus kaupii</name>
    <name type="common">Kaup's arrowtooth eel</name>
    <dbReference type="NCBI Taxonomy" id="118154"/>
    <lineage>
        <taxon>Eukaryota</taxon>
        <taxon>Metazoa</taxon>
        <taxon>Chordata</taxon>
        <taxon>Craniata</taxon>
        <taxon>Vertebrata</taxon>
        <taxon>Euteleostomi</taxon>
        <taxon>Actinopterygii</taxon>
        <taxon>Neopterygii</taxon>
        <taxon>Teleostei</taxon>
        <taxon>Anguilliformes</taxon>
        <taxon>Synaphobranchidae</taxon>
        <taxon>Synaphobranchus</taxon>
    </lineage>
</organism>
<dbReference type="Gene3D" id="1.20.1440.80">
    <property type="entry name" value="Gap junction channel protein cysteine-rich domain"/>
    <property type="match status" value="1"/>
</dbReference>
<sequence length="279" mass="31679">MDRRLNATAILRHTGINMNWAFLENVLSGVNKYSTVIGRIWLSVIFIFRILVYVAAAEQVWKDEYQDFVCNTQQPGCENVCFDHFFPISQVRLWALQLIVVSTPSLLVALHVAYREHREKKHGKRLYEDKGRIDGGLLCTYLVSLAFKTTFEVGSLLAFYFLYSGFDVPRLLRCSLSPCPNTVDCYISKATEKKVFLYIMVCTSILCIVLNVCETAYIVSKQCWKCFSKRYAPIEKDHCRCHHLPASVATAVPPNLTAMSKDVGNSCLPQATKENPTDP</sequence>
<dbReference type="OrthoDB" id="9929252at2759"/>
<comment type="subcellular location">
    <subcellularLocation>
        <location evidence="1">Cell junction</location>
        <location evidence="1">Gap junction</location>
    </subcellularLocation>
    <subcellularLocation>
        <location evidence="2">Cell membrane</location>
        <topology evidence="2">Multi-pass membrane protein</topology>
    </subcellularLocation>
</comment>
<evidence type="ECO:0000256" key="7">
    <source>
        <dbReference type="ARBA" id="ARBA00022989"/>
    </source>
</evidence>
<evidence type="ECO:0000313" key="12">
    <source>
        <dbReference type="EMBL" id="KAJ8356074.1"/>
    </source>
</evidence>
<dbReference type="EMBL" id="JAINUF010000006">
    <property type="protein sequence ID" value="KAJ8356074.1"/>
    <property type="molecule type" value="Genomic_DNA"/>
</dbReference>
<dbReference type="SMART" id="SM01089">
    <property type="entry name" value="Connexin_CCC"/>
    <property type="match status" value="1"/>
</dbReference>
<dbReference type="GO" id="GO:0007267">
    <property type="term" value="P:cell-cell signaling"/>
    <property type="evidence" value="ECO:0007669"/>
    <property type="project" value="TreeGrafter"/>
</dbReference>
<evidence type="ECO:0000256" key="2">
    <source>
        <dbReference type="ARBA" id="ARBA00004651"/>
    </source>
</evidence>
<evidence type="ECO:0000256" key="3">
    <source>
        <dbReference type="ARBA" id="ARBA00022475"/>
    </source>
</evidence>
<gene>
    <name evidence="12" type="ORF">SKAU_G00188680</name>
</gene>